<organism evidence="1">
    <name type="scientific">Arundo donax</name>
    <name type="common">Giant reed</name>
    <name type="synonym">Donax arundinaceus</name>
    <dbReference type="NCBI Taxonomy" id="35708"/>
    <lineage>
        <taxon>Eukaryota</taxon>
        <taxon>Viridiplantae</taxon>
        <taxon>Streptophyta</taxon>
        <taxon>Embryophyta</taxon>
        <taxon>Tracheophyta</taxon>
        <taxon>Spermatophyta</taxon>
        <taxon>Magnoliopsida</taxon>
        <taxon>Liliopsida</taxon>
        <taxon>Poales</taxon>
        <taxon>Poaceae</taxon>
        <taxon>PACMAD clade</taxon>
        <taxon>Arundinoideae</taxon>
        <taxon>Arundineae</taxon>
        <taxon>Arundo</taxon>
    </lineage>
</organism>
<proteinExistence type="predicted"/>
<reference evidence="1" key="1">
    <citation type="submission" date="2014-09" db="EMBL/GenBank/DDBJ databases">
        <authorList>
            <person name="Magalhaes I.L.F."/>
            <person name="Oliveira U."/>
            <person name="Santos F.R."/>
            <person name="Vidigal T.H.D.A."/>
            <person name="Brescovit A.D."/>
            <person name="Santos A.J."/>
        </authorList>
    </citation>
    <scope>NUCLEOTIDE SEQUENCE</scope>
    <source>
        <tissue evidence="1">Shoot tissue taken approximately 20 cm above the soil surface</tissue>
    </source>
</reference>
<sequence length="38" mass="4746">MFFRQQSFFSPFFSRCVGIIRCSKLEFLFDKKEFWGVW</sequence>
<accession>A0A0A9C8B4</accession>
<dbReference type="EMBL" id="GBRH01227202">
    <property type="protein sequence ID" value="JAD70693.1"/>
    <property type="molecule type" value="Transcribed_RNA"/>
</dbReference>
<protein>
    <submittedName>
        <fullName evidence="1">Uncharacterized protein</fullName>
    </submittedName>
</protein>
<reference evidence="1" key="2">
    <citation type="journal article" date="2015" name="Data Brief">
        <title>Shoot transcriptome of the giant reed, Arundo donax.</title>
        <authorList>
            <person name="Barrero R.A."/>
            <person name="Guerrero F.D."/>
            <person name="Moolhuijzen P."/>
            <person name="Goolsby J.A."/>
            <person name="Tidwell J."/>
            <person name="Bellgard S.E."/>
            <person name="Bellgard M.I."/>
        </authorList>
    </citation>
    <scope>NUCLEOTIDE SEQUENCE</scope>
    <source>
        <tissue evidence="1">Shoot tissue taken approximately 20 cm above the soil surface</tissue>
    </source>
</reference>
<dbReference type="AlphaFoldDB" id="A0A0A9C8B4"/>
<name>A0A0A9C8B4_ARUDO</name>
<evidence type="ECO:0000313" key="1">
    <source>
        <dbReference type="EMBL" id="JAD70693.1"/>
    </source>
</evidence>